<keyword evidence="1" id="KW-1133">Transmembrane helix</keyword>
<dbReference type="SMART" id="SM00587">
    <property type="entry name" value="CHK"/>
    <property type="match status" value="1"/>
</dbReference>
<comment type="caution">
    <text evidence="3">The sequence shown here is derived from an EMBL/GenBank/DDBJ whole genome shotgun (WGS) entry which is preliminary data.</text>
</comment>
<evidence type="ECO:0000256" key="1">
    <source>
        <dbReference type="SAM" id="Phobius"/>
    </source>
</evidence>
<dbReference type="InterPro" id="IPR011009">
    <property type="entry name" value="Kinase-like_dom_sf"/>
</dbReference>
<keyword evidence="1" id="KW-0472">Membrane</keyword>
<feature type="domain" description="CHK kinase-like" evidence="2">
    <location>
        <begin position="51"/>
        <end position="232"/>
    </location>
</feature>
<dbReference type="InterPro" id="IPR004119">
    <property type="entry name" value="EcKL"/>
</dbReference>
<organism evidence="3">
    <name type="scientific">marine sediment metagenome</name>
    <dbReference type="NCBI Taxonomy" id="412755"/>
    <lineage>
        <taxon>unclassified sequences</taxon>
        <taxon>metagenomes</taxon>
        <taxon>ecological metagenomes</taxon>
    </lineage>
</organism>
<dbReference type="InterPro" id="IPR015897">
    <property type="entry name" value="CHK_kinase-like"/>
</dbReference>
<gene>
    <name evidence="3" type="ORF">LCGC14_1100630</name>
</gene>
<sequence length="293" mass="34810">MPIAFRAIVNSPNNFYEREIRFYNEIAPLSPVRVPDVIYSDYDLETNRYILILEDCSQYRVVHQLEGLNQEQTKQIITSIADFHARWWDAHDLFSFDWIPKPKSEYLMSFVDIFRITWDFSTKSDEFLAFLPEDSRKIGDKLYEQMPWLINSDPDQNLTITHYDLRSENIFFDYNNRENPIIILDWGTAIISVGILDLAYLLAGSIKIDLRRKIEKDMIKFYLKRLEKKGINGLEFEFFWNFYLKSLLRYSYLVPLSFTQLQRDSEVHELGTTMMKRIFTAIIDNDAISICPI</sequence>
<dbReference type="Pfam" id="PF02958">
    <property type="entry name" value="EcKL"/>
    <property type="match status" value="2"/>
</dbReference>
<protein>
    <recommendedName>
        <fullName evidence="2">CHK kinase-like domain-containing protein</fullName>
    </recommendedName>
</protein>
<evidence type="ECO:0000313" key="3">
    <source>
        <dbReference type="EMBL" id="KKN04124.1"/>
    </source>
</evidence>
<proteinExistence type="predicted"/>
<name>A0A0F9ME48_9ZZZZ</name>
<accession>A0A0F9ME48</accession>
<feature type="transmembrane region" description="Helical" evidence="1">
    <location>
        <begin position="181"/>
        <end position="203"/>
    </location>
</feature>
<dbReference type="Gene3D" id="3.90.1200.10">
    <property type="match status" value="1"/>
</dbReference>
<reference evidence="3" key="1">
    <citation type="journal article" date="2015" name="Nature">
        <title>Complex archaea that bridge the gap between prokaryotes and eukaryotes.</title>
        <authorList>
            <person name="Spang A."/>
            <person name="Saw J.H."/>
            <person name="Jorgensen S.L."/>
            <person name="Zaremba-Niedzwiedzka K."/>
            <person name="Martijn J."/>
            <person name="Lind A.E."/>
            <person name="van Eijk R."/>
            <person name="Schleper C."/>
            <person name="Guy L."/>
            <person name="Ettema T.J."/>
        </authorList>
    </citation>
    <scope>NUCLEOTIDE SEQUENCE</scope>
</reference>
<dbReference type="EMBL" id="LAZR01004956">
    <property type="protein sequence ID" value="KKN04124.1"/>
    <property type="molecule type" value="Genomic_DNA"/>
</dbReference>
<keyword evidence="1" id="KW-0812">Transmembrane</keyword>
<dbReference type="PANTHER" id="PTHR11012">
    <property type="entry name" value="PROTEIN KINASE-LIKE DOMAIN-CONTAINING"/>
    <property type="match status" value="1"/>
</dbReference>
<evidence type="ECO:0000259" key="2">
    <source>
        <dbReference type="SMART" id="SM00587"/>
    </source>
</evidence>
<dbReference type="SUPFAM" id="SSF56112">
    <property type="entry name" value="Protein kinase-like (PK-like)"/>
    <property type="match status" value="1"/>
</dbReference>
<dbReference type="AlphaFoldDB" id="A0A0F9ME48"/>
<dbReference type="PANTHER" id="PTHR11012:SF30">
    <property type="entry name" value="PROTEIN KINASE-LIKE DOMAIN-CONTAINING"/>
    <property type="match status" value="1"/>
</dbReference>